<dbReference type="CDD" id="cd07962">
    <property type="entry name" value="Anticodon_Ia_Val"/>
    <property type="match status" value="1"/>
</dbReference>
<dbReference type="InterPro" id="IPR033705">
    <property type="entry name" value="Anticodon_Ia_Val"/>
</dbReference>
<feature type="domain" description="Methionyl/Valyl/Leucyl/Isoleucyl-tRNA synthetase anticodon-binding" evidence="13">
    <location>
        <begin position="647"/>
        <end position="798"/>
    </location>
</feature>
<keyword evidence="15" id="KW-1185">Reference proteome</keyword>
<dbReference type="FunFam" id="3.40.50.620:FF:000192">
    <property type="entry name" value="Valine--tRNA ligase"/>
    <property type="match status" value="1"/>
</dbReference>
<dbReference type="GO" id="GO:0005524">
    <property type="term" value="F:ATP binding"/>
    <property type="evidence" value="ECO:0007669"/>
    <property type="project" value="UniProtKB-KW"/>
</dbReference>
<gene>
    <name evidence="14" type="ORF">F1654_10860</name>
</gene>
<dbReference type="GO" id="GO:0004832">
    <property type="term" value="F:valine-tRNA ligase activity"/>
    <property type="evidence" value="ECO:0007669"/>
    <property type="project" value="UniProtKB-UniRule"/>
</dbReference>
<keyword evidence="5 11" id="KW-0547">Nucleotide-binding</keyword>
<dbReference type="Pfam" id="PF00133">
    <property type="entry name" value="tRNA-synt_1"/>
    <property type="match status" value="1"/>
</dbReference>
<dbReference type="Gene3D" id="1.10.730.10">
    <property type="entry name" value="Isoleucyl-tRNA Synthetase, Domain 1"/>
    <property type="match status" value="1"/>
</dbReference>
<dbReference type="InterPro" id="IPR002300">
    <property type="entry name" value="aa-tRNA-synth_Ia"/>
</dbReference>
<evidence type="ECO:0000259" key="13">
    <source>
        <dbReference type="Pfam" id="PF08264"/>
    </source>
</evidence>
<comment type="caution">
    <text evidence="14">The sequence shown here is derived from an EMBL/GenBank/DDBJ whole genome shotgun (WGS) entry which is preliminary data.</text>
</comment>
<dbReference type="EMBL" id="VWOJ01000003">
    <property type="protein sequence ID" value="KAA5802319.1"/>
    <property type="molecule type" value="Genomic_DNA"/>
</dbReference>
<dbReference type="NCBIfam" id="TIGR00422">
    <property type="entry name" value="valS"/>
    <property type="match status" value="1"/>
</dbReference>
<dbReference type="InterPro" id="IPR014729">
    <property type="entry name" value="Rossmann-like_a/b/a_fold"/>
</dbReference>
<dbReference type="Gene3D" id="3.40.50.620">
    <property type="entry name" value="HUPs"/>
    <property type="match status" value="2"/>
</dbReference>
<dbReference type="PANTHER" id="PTHR11946:SF93">
    <property type="entry name" value="VALINE--TRNA LIGASE, CHLOROPLASTIC_MITOCHONDRIAL 2"/>
    <property type="match status" value="1"/>
</dbReference>
<evidence type="ECO:0000256" key="2">
    <source>
        <dbReference type="ARBA" id="ARBA00013169"/>
    </source>
</evidence>
<dbReference type="PANTHER" id="PTHR11946">
    <property type="entry name" value="VALYL-TRNA SYNTHETASES"/>
    <property type="match status" value="1"/>
</dbReference>
<dbReference type="InterPro" id="IPR022874">
    <property type="entry name" value="Valine-tRNA_ligase_type_2"/>
</dbReference>
<evidence type="ECO:0000256" key="10">
    <source>
        <dbReference type="NCBIfam" id="TIGR00422"/>
    </source>
</evidence>
<dbReference type="EC" id="6.1.1.9" evidence="2 10"/>
<dbReference type="GO" id="GO:0005829">
    <property type="term" value="C:cytosol"/>
    <property type="evidence" value="ECO:0007669"/>
    <property type="project" value="TreeGrafter"/>
</dbReference>
<dbReference type="GO" id="GO:0006438">
    <property type="term" value="P:valyl-tRNA aminoacylation"/>
    <property type="evidence" value="ECO:0007669"/>
    <property type="project" value="UniProtKB-UniRule"/>
</dbReference>
<evidence type="ECO:0000256" key="5">
    <source>
        <dbReference type="ARBA" id="ARBA00022741"/>
    </source>
</evidence>
<comment type="similarity">
    <text evidence="11">Belongs to the class-I aminoacyl-tRNA synthetase family.</text>
</comment>
<dbReference type="RefSeq" id="WP_150023569.1">
    <property type="nucleotide sequence ID" value="NZ_VWOJ01000003.1"/>
</dbReference>
<evidence type="ECO:0000256" key="9">
    <source>
        <dbReference type="ARBA" id="ARBA00047552"/>
    </source>
</evidence>
<keyword evidence="6 11" id="KW-0067">ATP-binding</keyword>
<keyword evidence="7 11" id="KW-0648">Protein biosynthesis</keyword>
<evidence type="ECO:0000256" key="1">
    <source>
        <dbReference type="ARBA" id="ARBA00004496"/>
    </source>
</evidence>
<dbReference type="PROSITE" id="PS00178">
    <property type="entry name" value="AA_TRNA_LIGASE_I"/>
    <property type="match status" value="1"/>
</dbReference>
<dbReference type="InterPro" id="IPR001412">
    <property type="entry name" value="aa-tRNA-synth_I_CS"/>
</dbReference>
<dbReference type="InterPro" id="IPR009080">
    <property type="entry name" value="tRNAsynth_Ia_anticodon-bd"/>
</dbReference>
<protein>
    <recommendedName>
        <fullName evidence="2 10">Valine--tRNA ligase</fullName>
        <ecNumber evidence="2 10">6.1.1.9</ecNumber>
    </recommendedName>
</protein>
<comment type="subcellular location">
    <subcellularLocation>
        <location evidence="1">Cytoplasm</location>
    </subcellularLocation>
</comment>
<evidence type="ECO:0000259" key="12">
    <source>
        <dbReference type="Pfam" id="PF00133"/>
    </source>
</evidence>
<keyword evidence="3" id="KW-0963">Cytoplasm</keyword>
<reference evidence="14 15" key="1">
    <citation type="submission" date="2019-09" db="EMBL/GenBank/DDBJ databases">
        <authorList>
            <person name="Kevbrin V."/>
            <person name="Grouzdev D.S."/>
        </authorList>
    </citation>
    <scope>NUCLEOTIDE SEQUENCE [LARGE SCALE GENOMIC DNA]</scope>
    <source>
        <strain evidence="14 15">G-192</strain>
    </source>
</reference>
<feature type="domain" description="Aminoacyl-tRNA synthetase class Ia" evidence="12">
    <location>
        <begin position="19"/>
        <end position="592"/>
    </location>
</feature>
<evidence type="ECO:0000256" key="3">
    <source>
        <dbReference type="ARBA" id="ARBA00022490"/>
    </source>
</evidence>
<organism evidence="14 15">
    <name type="scientific">Alkalicaulis satelles</name>
    <dbReference type="NCBI Taxonomy" id="2609175"/>
    <lineage>
        <taxon>Bacteria</taxon>
        <taxon>Pseudomonadati</taxon>
        <taxon>Pseudomonadota</taxon>
        <taxon>Alphaproteobacteria</taxon>
        <taxon>Maricaulales</taxon>
        <taxon>Maricaulaceae</taxon>
        <taxon>Alkalicaulis</taxon>
    </lineage>
</organism>
<evidence type="ECO:0000256" key="4">
    <source>
        <dbReference type="ARBA" id="ARBA00022598"/>
    </source>
</evidence>
<accession>A0A5M6ZC75</accession>
<dbReference type="Proteomes" id="UP000325122">
    <property type="component" value="Unassembled WGS sequence"/>
</dbReference>
<evidence type="ECO:0000256" key="7">
    <source>
        <dbReference type="ARBA" id="ARBA00022917"/>
    </source>
</evidence>
<dbReference type="HAMAP" id="MF_02005">
    <property type="entry name" value="Val_tRNA_synth_type2"/>
    <property type="match status" value="1"/>
</dbReference>
<dbReference type="SUPFAM" id="SSF47323">
    <property type="entry name" value="Anticodon-binding domain of a subclass of class I aminoacyl-tRNA synthetases"/>
    <property type="match status" value="1"/>
</dbReference>
<evidence type="ECO:0000256" key="8">
    <source>
        <dbReference type="ARBA" id="ARBA00023146"/>
    </source>
</evidence>
<proteinExistence type="inferred from homology"/>
<sequence>MTPFPDSYDAKANEAALRARWAEDDAFRWDPARPADTDYVIDTPPPTVSGALHVGHVYSYTQADIMARYMRMSGRNVLYPIGWDDNGLPTERLVEKVRKVRGGTMARDEFIALCREVIPEYHQQFRDLFSRLALSVDWSREYQTISDESRAVSQMSFLDLYAKGLLERRLEPTLWDPADRTAIAQAEVEEIEREGLLNYIAFEVEGGGEPVVIATTRPELIGACGGLMIHPDHPRAGELIGKRAITPLYRVPVEIFAEPSVDPEKGTGVVMCCTFGDVTDIQWWRTHKLPLRLVIDQAGKMIADLPFGDEGWPSLDPDGAREISAALAGLKAAKAKEAILELLKERGAVLNQEPTRQVIPAAERSGAPLEIIVTPQWFIRTLDFKEEILAKGREITWRPAYMRQRFESWVEGLKWDWSISRQRHFGVPLPVWYSKRPGEEGKIIVASKDELPVDPTLQAPRGYEPHEVEGERDVMDTWATSSVSPQLVTRSITQELSFDYETHKRQFPMALRPQAHEIIRTWAFYTIVKALHHENQVPWRDIAISGWCLAGDGSKMSKSKGNIIDPIKLLDEYGTDPVRYWTGTSRLGQDTALAVNTLKQGKRLVTKLWNASKLAHMAISAAEAHGPLDPATPRADVESGRISHPMDVWLMGKLAETVRKASESFEAYEYAAAQRAIEAFFWSDYCDNYLEIVKRRTRYEGPPSVEERSAALTLWHASDALIRLFAPFIPYVTDALHAVFHGEAAGTVHACGHWPRQSDQAGEDAFRTQGEAFLNVLAAARKVKSEAQMSMKTPVSVLTVIGEGPLEALIGDTVEDLKAVTSAETALRAPAAPDGARTAASPDESVQVALVLAPQERSE</sequence>
<dbReference type="PRINTS" id="PR00986">
    <property type="entry name" value="TRNASYNTHVAL"/>
</dbReference>
<dbReference type="Pfam" id="PF08264">
    <property type="entry name" value="Anticodon_1"/>
    <property type="match status" value="1"/>
</dbReference>
<keyword evidence="8 11" id="KW-0030">Aminoacyl-tRNA synthetase</keyword>
<dbReference type="NCBIfam" id="NF009687">
    <property type="entry name" value="PRK13208.1"/>
    <property type="match status" value="1"/>
</dbReference>
<dbReference type="InterPro" id="IPR009008">
    <property type="entry name" value="Val/Leu/Ile-tRNA-synth_edit"/>
</dbReference>
<dbReference type="AlphaFoldDB" id="A0A5M6ZC75"/>
<evidence type="ECO:0000256" key="6">
    <source>
        <dbReference type="ARBA" id="ARBA00022840"/>
    </source>
</evidence>
<evidence type="ECO:0000256" key="11">
    <source>
        <dbReference type="RuleBase" id="RU363035"/>
    </source>
</evidence>
<keyword evidence="4 11" id="KW-0436">Ligase</keyword>
<name>A0A5M6ZC75_9PROT</name>
<dbReference type="InterPro" id="IPR013155">
    <property type="entry name" value="M/V/L/I-tRNA-synth_anticd-bd"/>
</dbReference>
<dbReference type="InterPro" id="IPR002303">
    <property type="entry name" value="Valyl-tRNA_ligase"/>
</dbReference>
<dbReference type="SUPFAM" id="SSF52374">
    <property type="entry name" value="Nucleotidylyl transferase"/>
    <property type="match status" value="1"/>
</dbReference>
<evidence type="ECO:0000313" key="15">
    <source>
        <dbReference type="Proteomes" id="UP000325122"/>
    </source>
</evidence>
<evidence type="ECO:0000313" key="14">
    <source>
        <dbReference type="EMBL" id="KAA5802319.1"/>
    </source>
</evidence>
<dbReference type="GO" id="GO:0002161">
    <property type="term" value="F:aminoacyl-tRNA deacylase activity"/>
    <property type="evidence" value="ECO:0007669"/>
    <property type="project" value="InterPro"/>
</dbReference>
<comment type="catalytic activity">
    <reaction evidence="9">
        <text>tRNA(Val) + L-valine + ATP = L-valyl-tRNA(Val) + AMP + diphosphate</text>
        <dbReference type="Rhea" id="RHEA:10704"/>
        <dbReference type="Rhea" id="RHEA-COMP:9672"/>
        <dbReference type="Rhea" id="RHEA-COMP:9708"/>
        <dbReference type="ChEBI" id="CHEBI:30616"/>
        <dbReference type="ChEBI" id="CHEBI:33019"/>
        <dbReference type="ChEBI" id="CHEBI:57762"/>
        <dbReference type="ChEBI" id="CHEBI:78442"/>
        <dbReference type="ChEBI" id="CHEBI:78537"/>
        <dbReference type="ChEBI" id="CHEBI:456215"/>
        <dbReference type="EC" id="6.1.1.9"/>
    </reaction>
</comment>
<dbReference type="SUPFAM" id="SSF50677">
    <property type="entry name" value="ValRS/IleRS/LeuRS editing domain"/>
    <property type="match status" value="1"/>
</dbReference>